<dbReference type="Gene3D" id="3.40.50.1460">
    <property type="match status" value="1"/>
</dbReference>
<comment type="similarity">
    <text evidence="1 2">Belongs to the peptidase C14A family.</text>
</comment>
<dbReference type="Pfam" id="PF00656">
    <property type="entry name" value="Peptidase_C14"/>
    <property type="match status" value="1"/>
</dbReference>
<evidence type="ECO:0000313" key="6">
    <source>
        <dbReference type="Proteomes" id="UP000215902"/>
    </source>
</evidence>
<evidence type="ECO:0000256" key="2">
    <source>
        <dbReference type="RuleBase" id="RU003971"/>
    </source>
</evidence>
<protein>
    <recommendedName>
        <fullName evidence="7">Caspase family p20 domain-containing protein</fullName>
    </recommendedName>
</protein>
<dbReference type="EMBL" id="NIVC01001355">
    <property type="protein sequence ID" value="PAA69033.1"/>
    <property type="molecule type" value="Genomic_DNA"/>
</dbReference>
<dbReference type="PROSITE" id="PS01122">
    <property type="entry name" value="CASPASE_CYS"/>
    <property type="match status" value="1"/>
</dbReference>
<name>A0A267F5R6_9PLAT</name>
<dbReference type="GO" id="GO:0006508">
    <property type="term" value="P:proteolysis"/>
    <property type="evidence" value="ECO:0007669"/>
    <property type="project" value="InterPro"/>
</dbReference>
<evidence type="ECO:0000256" key="1">
    <source>
        <dbReference type="ARBA" id="ARBA00010134"/>
    </source>
</evidence>
<feature type="domain" description="Caspase family p10" evidence="3">
    <location>
        <begin position="283"/>
        <end position="370"/>
    </location>
</feature>
<dbReference type="GO" id="GO:0004197">
    <property type="term" value="F:cysteine-type endopeptidase activity"/>
    <property type="evidence" value="ECO:0007669"/>
    <property type="project" value="InterPro"/>
</dbReference>
<evidence type="ECO:0008006" key="7">
    <source>
        <dbReference type="Google" id="ProtNLM"/>
    </source>
</evidence>
<dbReference type="OrthoDB" id="6116485at2759"/>
<dbReference type="InterPro" id="IPR001309">
    <property type="entry name" value="Pept_C14_p20"/>
</dbReference>
<accession>A0A267F5R6</accession>
<dbReference type="PRINTS" id="PR00376">
    <property type="entry name" value="IL1BCENZYME"/>
</dbReference>
<dbReference type="PROSITE" id="PS50208">
    <property type="entry name" value="CASPASE_P20"/>
    <property type="match status" value="1"/>
</dbReference>
<evidence type="ECO:0000313" key="5">
    <source>
        <dbReference type="EMBL" id="PAA69033.1"/>
    </source>
</evidence>
<sequence length="372" mass="42846">MLWLGVTPMPSLMIVSHSPPPLRCLLHRLASQFRTEDIAVASRLRLLWHQQLNNFDFSDVLDFLTELVEHSIVTEESLDLSETLEPFFSASSNARQLIEEFIASKPIFRSNYSVSWASGDSKDDPHTSSRPYPNKRRLCALINVMHVPGFNPRMGSSKDVETIKELFGKKLGYKIMELHDPGLREYDKFVQDLQTTIKNDGCDLFLFIMMSHGKGKKCLLSDGNKLYYIQDIVMRFLNGCLQDKPKLFLLQFCRGEAILKAPQPRNLAYDGPDDDKTSIDTEDIYVLHSTFPGFRSIRDPQSGTWFIQEFCKVLQKSDHSTEFMTLKRTVIHNLTSRREPYYDEQGKEMDVRQTPTGCMDTLHRPLLLKPQD</sequence>
<dbReference type="PANTHER" id="PTHR22576">
    <property type="entry name" value="MUCOSA ASSOCIATED LYMPHOID TISSUE LYMPHOMA TRANSLOCATION PROTEIN 1/PARACASPASE"/>
    <property type="match status" value="1"/>
</dbReference>
<proteinExistence type="inferred from homology"/>
<feature type="domain" description="Caspase family p20" evidence="4">
    <location>
        <begin position="135"/>
        <end position="257"/>
    </location>
</feature>
<dbReference type="PANTHER" id="PTHR22576:SF41">
    <property type="entry name" value="CASPASE 14, APOPTOSIS-RELATED CYSTEINE PEPTIDASE"/>
    <property type="match status" value="1"/>
</dbReference>
<dbReference type="AlphaFoldDB" id="A0A267F5R6"/>
<organism evidence="5 6">
    <name type="scientific">Macrostomum lignano</name>
    <dbReference type="NCBI Taxonomy" id="282301"/>
    <lineage>
        <taxon>Eukaryota</taxon>
        <taxon>Metazoa</taxon>
        <taxon>Spiralia</taxon>
        <taxon>Lophotrochozoa</taxon>
        <taxon>Platyhelminthes</taxon>
        <taxon>Rhabditophora</taxon>
        <taxon>Macrostomorpha</taxon>
        <taxon>Macrostomida</taxon>
        <taxon>Macrostomidae</taxon>
        <taxon>Macrostomum</taxon>
    </lineage>
</organism>
<dbReference type="InterPro" id="IPR052039">
    <property type="entry name" value="Caspase-related_regulators"/>
</dbReference>
<dbReference type="SUPFAM" id="SSF52129">
    <property type="entry name" value="Caspase-like"/>
    <property type="match status" value="1"/>
</dbReference>
<dbReference type="InterPro" id="IPR029030">
    <property type="entry name" value="Caspase-like_dom_sf"/>
</dbReference>
<gene>
    <name evidence="5" type="ORF">BOX15_Mlig024973g2</name>
</gene>
<dbReference type="InterPro" id="IPR033139">
    <property type="entry name" value="Caspase_cys_AS"/>
</dbReference>
<dbReference type="PROSITE" id="PS50207">
    <property type="entry name" value="CASPASE_P10"/>
    <property type="match status" value="1"/>
</dbReference>
<dbReference type="InterPro" id="IPR015917">
    <property type="entry name" value="Pept_C14A"/>
</dbReference>
<evidence type="ECO:0000259" key="4">
    <source>
        <dbReference type="PROSITE" id="PS50208"/>
    </source>
</evidence>
<evidence type="ECO:0000259" key="3">
    <source>
        <dbReference type="PROSITE" id="PS50207"/>
    </source>
</evidence>
<reference evidence="5 6" key="1">
    <citation type="submission" date="2017-06" db="EMBL/GenBank/DDBJ databases">
        <title>A platform for efficient transgenesis in Macrostomum lignano, a flatworm model organism for stem cell research.</title>
        <authorList>
            <person name="Berezikov E."/>
        </authorList>
    </citation>
    <scope>NUCLEOTIDE SEQUENCE [LARGE SCALE GENOMIC DNA]</scope>
    <source>
        <strain evidence="5">DV1</strain>
        <tissue evidence="5">Whole organism</tissue>
    </source>
</reference>
<dbReference type="InterPro" id="IPR002138">
    <property type="entry name" value="Pept_C14_p10"/>
</dbReference>
<dbReference type="STRING" id="282301.A0A267F5R6"/>
<keyword evidence="6" id="KW-1185">Reference proteome</keyword>
<dbReference type="Proteomes" id="UP000215902">
    <property type="component" value="Unassembled WGS sequence"/>
</dbReference>
<dbReference type="InterPro" id="IPR011600">
    <property type="entry name" value="Pept_C14_caspase"/>
</dbReference>
<comment type="caution">
    <text evidence="5">The sequence shown here is derived from an EMBL/GenBank/DDBJ whole genome shotgun (WGS) entry which is preliminary data.</text>
</comment>
<dbReference type="SMART" id="SM00115">
    <property type="entry name" value="CASc"/>
    <property type="match status" value="1"/>
</dbReference>